<dbReference type="InterPro" id="IPR011846">
    <property type="entry name" value="Cyd_oper_YbgE"/>
</dbReference>
<evidence type="ECO:0000313" key="3">
    <source>
        <dbReference type="Proteomes" id="UP001157167"/>
    </source>
</evidence>
<keyword evidence="1" id="KW-0472">Membrane</keyword>
<feature type="transmembrane region" description="Helical" evidence="1">
    <location>
        <begin position="79"/>
        <end position="97"/>
    </location>
</feature>
<gene>
    <name evidence="2" type="ORF">GCM10007933_21100</name>
</gene>
<organism evidence="2 3">
    <name type="scientific">Zoogloea oryzae</name>
    <dbReference type="NCBI Taxonomy" id="310767"/>
    <lineage>
        <taxon>Bacteria</taxon>
        <taxon>Pseudomonadati</taxon>
        <taxon>Pseudomonadota</taxon>
        <taxon>Betaproteobacteria</taxon>
        <taxon>Rhodocyclales</taxon>
        <taxon>Zoogloeaceae</taxon>
        <taxon>Zoogloea</taxon>
    </lineage>
</organism>
<comment type="caution">
    <text evidence="2">The sequence shown here is derived from an EMBL/GenBank/DDBJ whole genome shotgun (WGS) entry which is preliminary data.</text>
</comment>
<dbReference type="Pfam" id="PF09600">
    <property type="entry name" value="Cyd_oper_YbgE"/>
    <property type="match status" value="1"/>
</dbReference>
<keyword evidence="3" id="KW-1185">Reference proteome</keyword>
<reference evidence="3" key="1">
    <citation type="journal article" date="2019" name="Int. J. Syst. Evol. Microbiol.">
        <title>The Global Catalogue of Microorganisms (GCM) 10K type strain sequencing project: providing services to taxonomists for standard genome sequencing and annotation.</title>
        <authorList>
            <consortium name="The Broad Institute Genomics Platform"/>
            <consortium name="The Broad Institute Genome Sequencing Center for Infectious Disease"/>
            <person name="Wu L."/>
            <person name="Ma J."/>
        </authorList>
    </citation>
    <scope>NUCLEOTIDE SEQUENCE [LARGE SCALE GENOMIC DNA]</scope>
    <source>
        <strain evidence="3">NBRC 102407</strain>
    </source>
</reference>
<feature type="transmembrane region" description="Helical" evidence="1">
    <location>
        <begin position="20"/>
        <end position="37"/>
    </location>
</feature>
<keyword evidence="1" id="KW-0812">Transmembrane</keyword>
<evidence type="ECO:0000256" key="1">
    <source>
        <dbReference type="SAM" id="Phobius"/>
    </source>
</evidence>
<protein>
    <submittedName>
        <fullName evidence="2">Uncharacterized protein</fullName>
    </submittedName>
</protein>
<feature type="transmembrane region" description="Helical" evidence="1">
    <location>
        <begin position="49"/>
        <end position="67"/>
    </location>
</feature>
<name>A0ABQ6FD40_9RHOO</name>
<proteinExistence type="predicted"/>
<dbReference type="RefSeq" id="WP_284187936.1">
    <property type="nucleotide sequence ID" value="NZ_BSPX01000029.1"/>
</dbReference>
<dbReference type="EMBL" id="BSPX01000029">
    <property type="protein sequence ID" value="GLT22650.1"/>
    <property type="molecule type" value="Genomic_DNA"/>
</dbReference>
<dbReference type="Proteomes" id="UP001157167">
    <property type="component" value="Unassembled WGS sequence"/>
</dbReference>
<accession>A0ABQ6FD40</accession>
<keyword evidence="1" id="KW-1133">Transmembrane helix</keyword>
<sequence length="99" mass="10559">MSRHDLDHPASDHPDPGFRILSLATGVVLALLLVLFPRVAMDRWGGADPLAAGVLLWAMGTGFASGLRLVPRQRVLRGLLSSEACLLALVLSLLQIASH</sequence>
<evidence type="ECO:0000313" key="2">
    <source>
        <dbReference type="EMBL" id="GLT22650.1"/>
    </source>
</evidence>